<evidence type="ECO:0000313" key="7">
    <source>
        <dbReference type="Proteomes" id="UP000280346"/>
    </source>
</evidence>
<sequence>MSGTVSRLSGQPSDDGAPAPIAAILDWPGLGPLARLALASPYAVSGLAKLLDFGGATAEAAGLGLGSPALVAAAVIVTQLGGSALFLTRRWCWLGAGLLAGFTVVATLIAHAFWTFEGLDRARQAATFLEHLAIVGGFAAAAALTHRRRAS</sequence>
<keyword evidence="2 5" id="KW-0812">Transmembrane</keyword>
<dbReference type="InterPro" id="IPR032808">
    <property type="entry name" value="DoxX"/>
</dbReference>
<feature type="transmembrane region" description="Helical" evidence="5">
    <location>
        <begin position="94"/>
        <end position="114"/>
    </location>
</feature>
<keyword evidence="7" id="KW-1185">Reference proteome</keyword>
<dbReference type="GO" id="GO:0016020">
    <property type="term" value="C:membrane"/>
    <property type="evidence" value="ECO:0007669"/>
    <property type="project" value="UniProtKB-SubCell"/>
</dbReference>
<comment type="caution">
    <text evidence="6">The sequence shown here is derived from an EMBL/GenBank/DDBJ whole genome shotgun (WGS) entry which is preliminary data.</text>
</comment>
<evidence type="ECO:0000256" key="3">
    <source>
        <dbReference type="ARBA" id="ARBA00022989"/>
    </source>
</evidence>
<keyword evidence="4 5" id="KW-0472">Membrane</keyword>
<accession>A0A433J6G5</accession>
<evidence type="ECO:0000256" key="4">
    <source>
        <dbReference type="ARBA" id="ARBA00023136"/>
    </source>
</evidence>
<reference evidence="6 7" key="1">
    <citation type="submission" date="2018-12" db="EMBL/GenBank/DDBJ databases">
        <authorList>
            <person name="Yang Y."/>
        </authorList>
    </citation>
    <scope>NUCLEOTIDE SEQUENCE [LARGE SCALE GENOMIC DNA]</scope>
    <source>
        <strain evidence="6 7">GSF71</strain>
    </source>
</reference>
<dbReference type="EMBL" id="RZIJ01000014">
    <property type="protein sequence ID" value="RUQ68535.1"/>
    <property type="molecule type" value="Genomic_DNA"/>
</dbReference>
<dbReference type="OrthoDB" id="7064507at2"/>
<gene>
    <name evidence="6" type="ORF">EJ913_18115</name>
</gene>
<organism evidence="6 7">
    <name type="scientific">Azospirillum doebereinerae</name>
    <dbReference type="NCBI Taxonomy" id="92933"/>
    <lineage>
        <taxon>Bacteria</taxon>
        <taxon>Pseudomonadati</taxon>
        <taxon>Pseudomonadota</taxon>
        <taxon>Alphaproteobacteria</taxon>
        <taxon>Rhodospirillales</taxon>
        <taxon>Azospirillaceae</taxon>
        <taxon>Azospirillum</taxon>
    </lineage>
</organism>
<protein>
    <submittedName>
        <fullName evidence="6">DoxX family protein</fullName>
    </submittedName>
</protein>
<evidence type="ECO:0000256" key="1">
    <source>
        <dbReference type="ARBA" id="ARBA00004141"/>
    </source>
</evidence>
<evidence type="ECO:0000256" key="5">
    <source>
        <dbReference type="SAM" id="Phobius"/>
    </source>
</evidence>
<name>A0A433J6G5_9PROT</name>
<feature type="transmembrane region" description="Helical" evidence="5">
    <location>
        <begin position="126"/>
        <end position="145"/>
    </location>
</feature>
<comment type="subcellular location">
    <subcellularLocation>
        <location evidence="1">Membrane</location>
        <topology evidence="1">Multi-pass membrane protein</topology>
    </subcellularLocation>
</comment>
<keyword evidence="3 5" id="KW-1133">Transmembrane helix</keyword>
<dbReference type="RefSeq" id="WP_127000393.1">
    <property type="nucleotide sequence ID" value="NZ_JBNPXW010000009.1"/>
</dbReference>
<proteinExistence type="predicted"/>
<dbReference type="AlphaFoldDB" id="A0A433J6G5"/>
<evidence type="ECO:0000256" key="2">
    <source>
        <dbReference type="ARBA" id="ARBA00022692"/>
    </source>
</evidence>
<evidence type="ECO:0000313" key="6">
    <source>
        <dbReference type="EMBL" id="RUQ68535.1"/>
    </source>
</evidence>
<feature type="transmembrane region" description="Helical" evidence="5">
    <location>
        <begin position="69"/>
        <end position="87"/>
    </location>
</feature>
<dbReference type="Pfam" id="PF07681">
    <property type="entry name" value="DoxX"/>
    <property type="match status" value="1"/>
</dbReference>
<dbReference type="Proteomes" id="UP000280346">
    <property type="component" value="Unassembled WGS sequence"/>
</dbReference>